<evidence type="ECO:0000313" key="1">
    <source>
        <dbReference type="EMBL" id="KMS99165.1"/>
    </source>
</evidence>
<evidence type="ECO:0000313" key="2">
    <source>
        <dbReference type="Proteomes" id="UP000035740"/>
    </source>
</evidence>
<proteinExistence type="predicted"/>
<keyword evidence="2" id="KW-1185">Reference proteome</keyword>
<dbReference type="AlphaFoldDB" id="A0A0J8E7S3"/>
<dbReference type="Gramene" id="KMS99165">
    <property type="protein sequence ID" value="KMS99165"/>
    <property type="gene ID" value="BVRB_2g047240"/>
</dbReference>
<protein>
    <submittedName>
        <fullName evidence="1">Uncharacterized protein</fullName>
    </submittedName>
</protein>
<dbReference type="Proteomes" id="UP000035740">
    <property type="component" value="Unassembled WGS sequence"/>
</dbReference>
<dbReference type="OrthoDB" id="1800077at2759"/>
<gene>
    <name evidence="1" type="ORF">BVRB_2g047240</name>
</gene>
<organism evidence="1 2">
    <name type="scientific">Beta vulgaris subsp. vulgaris</name>
    <name type="common">Beet</name>
    <dbReference type="NCBI Taxonomy" id="3555"/>
    <lineage>
        <taxon>Eukaryota</taxon>
        <taxon>Viridiplantae</taxon>
        <taxon>Streptophyta</taxon>
        <taxon>Embryophyta</taxon>
        <taxon>Tracheophyta</taxon>
        <taxon>Spermatophyta</taxon>
        <taxon>Magnoliopsida</taxon>
        <taxon>eudicotyledons</taxon>
        <taxon>Gunneridae</taxon>
        <taxon>Pentapetalae</taxon>
        <taxon>Caryophyllales</taxon>
        <taxon>Chenopodiaceae</taxon>
        <taxon>Betoideae</taxon>
        <taxon>Beta</taxon>
    </lineage>
</organism>
<dbReference type="EMBL" id="KQ090230">
    <property type="protein sequence ID" value="KMS99165.1"/>
    <property type="molecule type" value="Genomic_DNA"/>
</dbReference>
<name>A0A0J8E7S3_BETVV</name>
<reference evidence="1 2" key="1">
    <citation type="journal article" date="2014" name="Nature">
        <title>The genome of the recently domesticated crop plant sugar beet (Beta vulgaris).</title>
        <authorList>
            <person name="Dohm J.C."/>
            <person name="Minoche A.E."/>
            <person name="Holtgrawe D."/>
            <person name="Capella-Gutierrez S."/>
            <person name="Zakrzewski F."/>
            <person name="Tafer H."/>
            <person name="Rupp O."/>
            <person name="Sorensen T.R."/>
            <person name="Stracke R."/>
            <person name="Reinhardt R."/>
            <person name="Goesmann A."/>
            <person name="Kraft T."/>
            <person name="Schulz B."/>
            <person name="Stadler P.F."/>
            <person name="Schmidt T."/>
            <person name="Gabaldon T."/>
            <person name="Lehrach H."/>
            <person name="Weisshaar B."/>
            <person name="Himmelbauer H."/>
        </authorList>
    </citation>
    <scope>NUCLEOTIDE SEQUENCE [LARGE SCALE GENOMIC DNA]</scope>
    <source>
        <tissue evidence="1">Taproot</tissue>
    </source>
</reference>
<sequence>MSTQEVADSRYKSDKLPAHLRKDPSEAALKSWFSNFGWVWLCQITNNSSNTVKFYNPYYDVSGEIAPGTTESYNSKCYIPLWSYSKRYEITYYNKAFKEWKKMTIKDLEGNWWLSFEHDGVGEDIRAVRPQAIVTVSGINLTITESGYEIYSVSRGCLNSRFSFQAN</sequence>
<accession>A0A0J8E7S3</accession>